<dbReference type="GO" id="GO:0051537">
    <property type="term" value="F:2 iron, 2 sulfur cluster binding"/>
    <property type="evidence" value="ECO:0007669"/>
    <property type="project" value="UniProtKB-KW"/>
</dbReference>
<dbReference type="RefSeq" id="WP_085879873.1">
    <property type="nucleotide sequence ID" value="NZ_FWFZ01000018.1"/>
</dbReference>
<feature type="domain" description="2Fe-2S ferredoxin-type" evidence="5">
    <location>
        <begin position="2"/>
        <end position="78"/>
    </location>
</feature>
<evidence type="ECO:0000256" key="4">
    <source>
        <dbReference type="ARBA" id="ARBA00023014"/>
    </source>
</evidence>
<dbReference type="AlphaFoldDB" id="A0A1Y5TJE8"/>
<dbReference type="Gene3D" id="3.10.20.30">
    <property type="match status" value="1"/>
</dbReference>
<dbReference type="PANTHER" id="PTHR44379">
    <property type="entry name" value="OXIDOREDUCTASE WITH IRON-SULFUR SUBUNIT"/>
    <property type="match status" value="1"/>
</dbReference>
<keyword evidence="2" id="KW-0479">Metal-binding</keyword>
<dbReference type="PROSITE" id="PS51085">
    <property type="entry name" value="2FE2S_FER_2"/>
    <property type="match status" value="1"/>
</dbReference>
<dbReference type="GO" id="GO:0046872">
    <property type="term" value="F:metal ion binding"/>
    <property type="evidence" value="ECO:0007669"/>
    <property type="project" value="UniProtKB-KW"/>
</dbReference>
<accession>A0A1Y5TJE8</accession>
<evidence type="ECO:0000256" key="3">
    <source>
        <dbReference type="ARBA" id="ARBA00023004"/>
    </source>
</evidence>
<evidence type="ECO:0000256" key="2">
    <source>
        <dbReference type="ARBA" id="ARBA00022723"/>
    </source>
</evidence>
<evidence type="ECO:0000259" key="5">
    <source>
        <dbReference type="PROSITE" id="PS51085"/>
    </source>
</evidence>
<dbReference type="InterPro" id="IPR051452">
    <property type="entry name" value="Diverse_Oxidoreductases"/>
</dbReference>
<dbReference type="CDD" id="cd00207">
    <property type="entry name" value="fer2"/>
    <property type="match status" value="1"/>
</dbReference>
<organism evidence="6 7">
    <name type="scientific">Roseisalinus antarcticus</name>
    <dbReference type="NCBI Taxonomy" id="254357"/>
    <lineage>
        <taxon>Bacteria</taxon>
        <taxon>Pseudomonadati</taxon>
        <taxon>Pseudomonadota</taxon>
        <taxon>Alphaproteobacteria</taxon>
        <taxon>Rhodobacterales</taxon>
        <taxon>Roseobacteraceae</taxon>
        <taxon>Roseisalinus</taxon>
    </lineage>
</organism>
<dbReference type="Proteomes" id="UP000193900">
    <property type="component" value="Unassembled WGS sequence"/>
</dbReference>
<sequence>MGSAHLTVNGTVVALTAEADTPLLYVLRDHLGLQATRVGCGEETCGACTVIVNGTARFSCTLPLSEVEGAAVETAEGLVSDGAPHPLAAAFQAHQAAQCGYCLPGILMRAKAHLDAGGAADRASLAAAIDPNLCRCGTHLRILAALQDAARTMQAGD</sequence>
<keyword evidence="4" id="KW-0411">Iron-sulfur</keyword>
<dbReference type="InterPro" id="IPR012675">
    <property type="entry name" value="Beta-grasp_dom_sf"/>
</dbReference>
<dbReference type="Pfam" id="PF01799">
    <property type="entry name" value="Fer2_2"/>
    <property type="match status" value="1"/>
</dbReference>
<protein>
    <submittedName>
        <fullName evidence="6">Nicotinate dehydrogenase subunit A</fullName>
        <ecNumber evidence="6">1.17.2.1</ecNumber>
    </submittedName>
</protein>
<name>A0A1Y5TJE8_9RHOB</name>
<dbReference type="GO" id="GO:0016491">
    <property type="term" value="F:oxidoreductase activity"/>
    <property type="evidence" value="ECO:0007669"/>
    <property type="project" value="UniProtKB-KW"/>
</dbReference>
<dbReference type="InterPro" id="IPR036884">
    <property type="entry name" value="2Fe-2S-bd_dom_sf"/>
</dbReference>
<dbReference type="InterPro" id="IPR036010">
    <property type="entry name" value="2Fe-2S_ferredoxin-like_sf"/>
</dbReference>
<dbReference type="InterPro" id="IPR002888">
    <property type="entry name" value="2Fe-2S-bd"/>
</dbReference>
<dbReference type="PANTHER" id="PTHR44379:SF6">
    <property type="entry name" value="BLR6046 PROTEIN"/>
    <property type="match status" value="1"/>
</dbReference>
<gene>
    <name evidence="6" type="primary">nicA</name>
    <name evidence="6" type="ORF">ROA7023_03067</name>
</gene>
<evidence type="ECO:0000313" key="7">
    <source>
        <dbReference type="Proteomes" id="UP000193900"/>
    </source>
</evidence>
<reference evidence="6 7" key="1">
    <citation type="submission" date="2017-03" db="EMBL/GenBank/DDBJ databases">
        <authorList>
            <person name="Afonso C.L."/>
            <person name="Miller P.J."/>
            <person name="Scott M.A."/>
            <person name="Spackman E."/>
            <person name="Goraichik I."/>
            <person name="Dimitrov K.M."/>
            <person name="Suarez D.L."/>
            <person name="Swayne D.E."/>
        </authorList>
    </citation>
    <scope>NUCLEOTIDE SEQUENCE [LARGE SCALE GENOMIC DNA]</scope>
    <source>
        <strain evidence="6 7">CECT 7023</strain>
    </source>
</reference>
<dbReference type="SUPFAM" id="SSF47741">
    <property type="entry name" value="CO dehydrogenase ISP C-domain like"/>
    <property type="match status" value="1"/>
</dbReference>
<dbReference type="Gene3D" id="1.10.150.120">
    <property type="entry name" value="[2Fe-2S]-binding domain"/>
    <property type="match status" value="1"/>
</dbReference>
<keyword evidence="6" id="KW-0560">Oxidoreductase</keyword>
<dbReference type="EMBL" id="FWFZ01000018">
    <property type="protein sequence ID" value="SLN65385.1"/>
    <property type="molecule type" value="Genomic_DNA"/>
</dbReference>
<evidence type="ECO:0000313" key="6">
    <source>
        <dbReference type="EMBL" id="SLN65385.1"/>
    </source>
</evidence>
<keyword evidence="1" id="KW-0001">2Fe-2S</keyword>
<dbReference type="EC" id="1.17.2.1" evidence="6"/>
<dbReference type="SUPFAM" id="SSF54292">
    <property type="entry name" value="2Fe-2S ferredoxin-like"/>
    <property type="match status" value="1"/>
</dbReference>
<dbReference type="InterPro" id="IPR001041">
    <property type="entry name" value="2Fe-2S_ferredoxin-type"/>
</dbReference>
<evidence type="ECO:0000256" key="1">
    <source>
        <dbReference type="ARBA" id="ARBA00022714"/>
    </source>
</evidence>
<dbReference type="OrthoDB" id="9792018at2"/>
<dbReference type="Pfam" id="PF00111">
    <property type="entry name" value="Fer2"/>
    <property type="match status" value="1"/>
</dbReference>
<proteinExistence type="predicted"/>
<keyword evidence="3" id="KW-0408">Iron</keyword>
<keyword evidence="7" id="KW-1185">Reference proteome</keyword>